<evidence type="ECO:0000256" key="1">
    <source>
        <dbReference type="SAM" id="MobiDB-lite"/>
    </source>
</evidence>
<reference evidence="2" key="1">
    <citation type="journal article" date="2020" name="Nat. Commun.">
        <title>Large-scale genome sequencing of mycorrhizal fungi provides insights into the early evolution of symbiotic traits.</title>
        <authorList>
            <person name="Miyauchi S."/>
            <person name="Kiss E."/>
            <person name="Kuo A."/>
            <person name="Drula E."/>
            <person name="Kohler A."/>
            <person name="Sanchez-Garcia M."/>
            <person name="Morin E."/>
            <person name="Andreopoulos B."/>
            <person name="Barry K.W."/>
            <person name="Bonito G."/>
            <person name="Buee M."/>
            <person name="Carver A."/>
            <person name="Chen C."/>
            <person name="Cichocki N."/>
            <person name="Clum A."/>
            <person name="Culley D."/>
            <person name="Crous P.W."/>
            <person name="Fauchery L."/>
            <person name="Girlanda M."/>
            <person name="Hayes R.D."/>
            <person name="Keri Z."/>
            <person name="LaButti K."/>
            <person name="Lipzen A."/>
            <person name="Lombard V."/>
            <person name="Magnuson J."/>
            <person name="Maillard F."/>
            <person name="Murat C."/>
            <person name="Nolan M."/>
            <person name="Ohm R.A."/>
            <person name="Pangilinan J."/>
            <person name="Pereira M.F."/>
            <person name="Perotto S."/>
            <person name="Peter M."/>
            <person name="Pfister S."/>
            <person name="Riley R."/>
            <person name="Sitrit Y."/>
            <person name="Stielow J.B."/>
            <person name="Szollosi G."/>
            <person name="Zifcakova L."/>
            <person name="Stursova M."/>
            <person name="Spatafora J.W."/>
            <person name="Tedersoo L."/>
            <person name="Vaario L.M."/>
            <person name="Yamada A."/>
            <person name="Yan M."/>
            <person name="Wang P."/>
            <person name="Xu J."/>
            <person name="Bruns T."/>
            <person name="Baldrian P."/>
            <person name="Vilgalys R."/>
            <person name="Dunand C."/>
            <person name="Henrissat B."/>
            <person name="Grigoriev I.V."/>
            <person name="Hibbett D."/>
            <person name="Nagy L.G."/>
            <person name="Martin F.M."/>
        </authorList>
    </citation>
    <scope>NUCLEOTIDE SEQUENCE</scope>
    <source>
        <strain evidence="2">UH-Tt-Lm1</strain>
    </source>
</reference>
<comment type="caution">
    <text evidence="2">The sequence shown here is derived from an EMBL/GenBank/DDBJ whole genome shotgun (WGS) entry which is preliminary data.</text>
</comment>
<dbReference type="Proteomes" id="UP000736335">
    <property type="component" value="Unassembled WGS sequence"/>
</dbReference>
<evidence type="ECO:0000313" key="3">
    <source>
        <dbReference type="Proteomes" id="UP000736335"/>
    </source>
</evidence>
<dbReference type="AlphaFoldDB" id="A0A9P6H2Q8"/>
<accession>A0A9P6H2Q8</accession>
<feature type="region of interest" description="Disordered" evidence="1">
    <location>
        <begin position="212"/>
        <end position="243"/>
    </location>
</feature>
<name>A0A9P6H2Q8_9AGAM</name>
<dbReference type="EMBL" id="WIUZ02000024">
    <property type="protein sequence ID" value="KAF9778183.1"/>
    <property type="molecule type" value="Genomic_DNA"/>
</dbReference>
<organism evidence="2 3">
    <name type="scientific">Thelephora terrestris</name>
    <dbReference type="NCBI Taxonomy" id="56493"/>
    <lineage>
        <taxon>Eukaryota</taxon>
        <taxon>Fungi</taxon>
        <taxon>Dikarya</taxon>
        <taxon>Basidiomycota</taxon>
        <taxon>Agaricomycotina</taxon>
        <taxon>Agaricomycetes</taxon>
        <taxon>Thelephorales</taxon>
        <taxon>Thelephoraceae</taxon>
        <taxon>Thelephora</taxon>
    </lineage>
</organism>
<sequence>MLLVRGAIKLGNLQDNFDVSKFLRGTLEELPPMPNPVVAAREGVPRPRGVTIETRKGKSILYVNGDNTIQWANKGGGCVVPFPPAIYNGKTHVVEQSHNGTVENRPFELFGADGHVIYYGTYRCIKVVSMNWGALISCLGQEFSNAFLETTVIQDGHAAPVTRSLMESMYKSGILKATCAVLRCEGFDEHMVMKQAQSAAGPVTHNNGKRLNYHGEGSQGKHKRAKLTGGKLRTLGAHRNTKR</sequence>
<evidence type="ECO:0000313" key="2">
    <source>
        <dbReference type="EMBL" id="KAF9778183.1"/>
    </source>
</evidence>
<keyword evidence="3" id="KW-1185">Reference proteome</keyword>
<protein>
    <submittedName>
        <fullName evidence="2">Uncharacterized protein</fullName>
    </submittedName>
</protein>
<proteinExistence type="predicted"/>
<reference evidence="2" key="2">
    <citation type="submission" date="2020-11" db="EMBL/GenBank/DDBJ databases">
        <authorList>
            <consortium name="DOE Joint Genome Institute"/>
            <person name="Kuo A."/>
            <person name="Miyauchi S."/>
            <person name="Kiss E."/>
            <person name="Drula E."/>
            <person name="Kohler A."/>
            <person name="Sanchez-Garcia M."/>
            <person name="Andreopoulos B."/>
            <person name="Barry K.W."/>
            <person name="Bonito G."/>
            <person name="Buee M."/>
            <person name="Carver A."/>
            <person name="Chen C."/>
            <person name="Cichocki N."/>
            <person name="Clum A."/>
            <person name="Culley D."/>
            <person name="Crous P.W."/>
            <person name="Fauchery L."/>
            <person name="Girlanda M."/>
            <person name="Hayes R."/>
            <person name="Keri Z."/>
            <person name="Labutti K."/>
            <person name="Lipzen A."/>
            <person name="Lombard V."/>
            <person name="Magnuson J."/>
            <person name="Maillard F."/>
            <person name="Morin E."/>
            <person name="Murat C."/>
            <person name="Nolan M."/>
            <person name="Ohm R."/>
            <person name="Pangilinan J."/>
            <person name="Pereira M."/>
            <person name="Perotto S."/>
            <person name="Peter M."/>
            <person name="Riley R."/>
            <person name="Sitrit Y."/>
            <person name="Stielow B."/>
            <person name="Szollosi G."/>
            <person name="Zifcakova L."/>
            <person name="Stursova M."/>
            <person name="Spatafora J.W."/>
            <person name="Tedersoo L."/>
            <person name="Vaario L.-M."/>
            <person name="Yamada A."/>
            <person name="Yan M."/>
            <person name="Wang P."/>
            <person name="Xu J."/>
            <person name="Bruns T."/>
            <person name="Baldrian P."/>
            <person name="Vilgalys R."/>
            <person name="Henrissat B."/>
            <person name="Grigoriev I.V."/>
            <person name="Hibbett D."/>
            <person name="Nagy L.G."/>
            <person name="Martin F.M."/>
        </authorList>
    </citation>
    <scope>NUCLEOTIDE SEQUENCE</scope>
    <source>
        <strain evidence="2">UH-Tt-Lm1</strain>
    </source>
</reference>
<gene>
    <name evidence="2" type="ORF">BJ322DRAFT_501297</name>
</gene>